<comment type="caution">
    <text evidence="1">The sequence shown here is derived from an EMBL/GenBank/DDBJ whole genome shotgun (WGS) entry which is preliminary data.</text>
</comment>
<reference evidence="1 2" key="1">
    <citation type="journal article" date="2024" name="G3 (Bethesda)">
        <title>Genome assembly of Hibiscus sabdariffa L. provides insights into metabolisms of medicinal natural products.</title>
        <authorList>
            <person name="Kim T."/>
        </authorList>
    </citation>
    <scope>NUCLEOTIDE SEQUENCE [LARGE SCALE GENOMIC DNA]</scope>
    <source>
        <strain evidence="1">TK-2024</strain>
        <tissue evidence="1">Old leaves</tissue>
    </source>
</reference>
<dbReference type="Proteomes" id="UP001472677">
    <property type="component" value="Unassembled WGS sequence"/>
</dbReference>
<organism evidence="1 2">
    <name type="scientific">Hibiscus sabdariffa</name>
    <name type="common">roselle</name>
    <dbReference type="NCBI Taxonomy" id="183260"/>
    <lineage>
        <taxon>Eukaryota</taxon>
        <taxon>Viridiplantae</taxon>
        <taxon>Streptophyta</taxon>
        <taxon>Embryophyta</taxon>
        <taxon>Tracheophyta</taxon>
        <taxon>Spermatophyta</taxon>
        <taxon>Magnoliopsida</taxon>
        <taxon>eudicotyledons</taxon>
        <taxon>Gunneridae</taxon>
        <taxon>Pentapetalae</taxon>
        <taxon>rosids</taxon>
        <taxon>malvids</taxon>
        <taxon>Malvales</taxon>
        <taxon>Malvaceae</taxon>
        <taxon>Malvoideae</taxon>
        <taxon>Hibiscus</taxon>
    </lineage>
</organism>
<dbReference type="PANTHER" id="PTHR14873">
    <property type="entry name" value="OS06G0694100 PROTEIN"/>
    <property type="match status" value="1"/>
</dbReference>
<accession>A0ABR2CCB7</accession>
<dbReference type="PANTHER" id="PTHR14873:SF1">
    <property type="entry name" value="OS06G0694100 PROTEIN"/>
    <property type="match status" value="1"/>
</dbReference>
<evidence type="ECO:0000313" key="1">
    <source>
        <dbReference type="EMBL" id="KAK8517145.1"/>
    </source>
</evidence>
<dbReference type="EMBL" id="JBBPBM010000056">
    <property type="protein sequence ID" value="KAK8517145.1"/>
    <property type="molecule type" value="Genomic_DNA"/>
</dbReference>
<sequence>MISLIHVAKHVKSGALDLYGVGVLYACRQNIASADEIWQLVDELVEAYKEAEVRNAGEEIETGILNLLLMLQQYPGLRFEAAWDKHKDDPNLISCL</sequence>
<name>A0ABR2CCB7_9ROSI</name>
<proteinExistence type="predicted"/>
<protein>
    <submittedName>
        <fullName evidence="1">Uncharacterized protein</fullName>
    </submittedName>
</protein>
<evidence type="ECO:0000313" key="2">
    <source>
        <dbReference type="Proteomes" id="UP001472677"/>
    </source>
</evidence>
<gene>
    <name evidence="1" type="ORF">V6N12_032342</name>
</gene>
<keyword evidence="2" id="KW-1185">Reference proteome</keyword>